<organism evidence="1 2">
    <name type="scientific">Rhynchosporium agropyri</name>
    <dbReference type="NCBI Taxonomy" id="914238"/>
    <lineage>
        <taxon>Eukaryota</taxon>
        <taxon>Fungi</taxon>
        <taxon>Dikarya</taxon>
        <taxon>Ascomycota</taxon>
        <taxon>Pezizomycotina</taxon>
        <taxon>Leotiomycetes</taxon>
        <taxon>Helotiales</taxon>
        <taxon>Ploettnerulaceae</taxon>
        <taxon>Rhynchosporium</taxon>
    </lineage>
</organism>
<evidence type="ECO:0000313" key="1">
    <source>
        <dbReference type="EMBL" id="CZT08649.1"/>
    </source>
</evidence>
<proteinExistence type="predicted"/>
<sequence length="144" mass="15773">MSGPIKSSLARTVAAIKEPNSQRSTEKFVESIAAQVPIITDTKLNGSRPHQSHDDLADPRLNQVANGHVHDGGTGHIVLLLKYKQYSIITGMEYKLRGSGTSGESSSSGKSGGFDLSLRTNKQTNYAEWWDGKNCLRPCIWYPL</sequence>
<keyword evidence="2" id="KW-1185">Reference proteome</keyword>
<evidence type="ECO:0000313" key="2">
    <source>
        <dbReference type="Proteomes" id="UP000178912"/>
    </source>
</evidence>
<accession>A0A1E1LFX7</accession>
<dbReference type="EMBL" id="FJUX01000105">
    <property type="protein sequence ID" value="CZT08649.1"/>
    <property type="molecule type" value="Genomic_DNA"/>
</dbReference>
<name>A0A1E1LFX7_9HELO</name>
<dbReference type="OrthoDB" id="3531694at2759"/>
<gene>
    <name evidence="1" type="ORF">RAG0_13647</name>
</gene>
<dbReference type="Proteomes" id="UP000178912">
    <property type="component" value="Unassembled WGS sequence"/>
</dbReference>
<reference evidence="2" key="1">
    <citation type="submission" date="2016-03" db="EMBL/GenBank/DDBJ databases">
        <authorList>
            <person name="Guldener U."/>
        </authorList>
    </citation>
    <scope>NUCLEOTIDE SEQUENCE [LARGE SCALE GENOMIC DNA]</scope>
    <source>
        <strain evidence="2">04CH-RAC-A.6.1</strain>
    </source>
</reference>
<protein>
    <submittedName>
        <fullName evidence="1">Uncharacterized protein</fullName>
    </submittedName>
</protein>
<dbReference type="AlphaFoldDB" id="A0A1E1LFX7"/>